<evidence type="ECO:0000313" key="3">
    <source>
        <dbReference type="Proteomes" id="UP001519363"/>
    </source>
</evidence>
<protein>
    <submittedName>
        <fullName evidence="2">Uncharacterized protein</fullName>
    </submittedName>
</protein>
<evidence type="ECO:0000256" key="1">
    <source>
        <dbReference type="SAM" id="MobiDB-lite"/>
    </source>
</evidence>
<accession>A0ABS5ARH6</accession>
<reference evidence="2 3" key="1">
    <citation type="submission" date="2021-03" db="EMBL/GenBank/DDBJ databases">
        <title>Sequencing the genomes of 1000 actinobacteria strains.</title>
        <authorList>
            <person name="Klenk H.-P."/>
        </authorList>
    </citation>
    <scope>NUCLEOTIDE SEQUENCE [LARGE SCALE GENOMIC DNA]</scope>
    <source>
        <strain evidence="2 3">DSM 44580</strain>
    </source>
</reference>
<proteinExistence type="predicted"/>
<organism evidence="2 3">
    <name type="scientific">Crossiella equi</name>
    <dbReference type="NCBI Taxonomy" id="130796"/>
    <lineage>
        <taxon>Bacteria</taxon>
        <taxon>Bacillati</taxon>
        <taxon>Actinomycetota</taxon>
        <taxon>Actinomycetes</taxon>
        <taxon>Pseudonocardiales</taxon>
        <taxon>Pseudonocardiaceae</taxon>
        <taxon>Crossiella</taxon>
    </lineage>
</organism>
<dbReference type="EMBL" id="JAGIOO010000001">
    <property type="protein sequence ID" value="MBP2478824.1"/>
    <property type="molecule type" value="Genomic_DNA"/>
</dbReference>
<keyword evidence="3" id="KW-1185">Reference proteome</keyword>
<dbReference type="Proteomes" id="UP001519363">
    <property type="component" value="Unassembled WGS sequence"/>
</dbReference>
<name>A0ABS5ARH6_9PSEU</name>
<gene>
    <name evidence="2" type="ORF">JOF53_007696</name>
</gene>
<feature type="region of interest" description="Disordered" evidence="1">
    <location>
        <begin position="103"/>
        <end position="127"/>
    </location>
</feature>
<comment type="caution">
    <text evidence="2">The sequence shown here is derived from an EMBL/GenBank/DDBJ whole genome shotgun (WGS) entry which is preliminary data.</text>
</comment>
<evidence type="ECO:0000313" key="2">
    <source>
        <dbReference type="EMBL" id="MBP2478824.1"/>
    </source>
</evidence>
<sequence>MRELPRHGLLRLLYAVLLSGLLTLAVAPVASAQPSVHRPHEVAVSVHLGGSSSDHRDTRLNHPAERVAVANPQAHQHFWELPSGLPVVAVAYPGVGAGWVGPDSPPSVDQVAARQAPTRGPPFLPGK</sequence>